<dbReference type="Gramene" id="CDF35528">
    <property type="protein sequence ID" value="CDF35528"/>
    <property type="gene ID" value="CHC_T00003856001"/>
</dbReference>
<evidence type="ECO:0000313" key="2">
    <source>
        <dbReference type="Proteomes" id="UP000012073"/>
    </source>
</evidence>
<organism evidence="1 2">
    <name type="scientific">Chondrus crispus</name>
    <name type="common">Carrageen Irish moss</name>
    <name type="synonym">Polymorpha crispa</name>
    <dbReference type="NCBI Taxonomy" id="2769"/>
    <lineage>
        <taxon>Eukaryota</taxon>
        <taxon>Rhodophyta</taxon>
        <taxon>Florideophyceae</taxon>
        <taxon>Rhodymeniophycidae</taxon>
        <taxon>Gigartinales</taxon>
        <taxon>Gigartinaceae</taxon>
        <taxon>Chondrus</taxon>
    </lineage>
</organism>
<accession>R7QCQ0</accession>
<dbReference type="Proteomes" id="UP000012073">
    <property type="component" value="Unassembled WGS sequence"/>
</dbReference>
<proteinExistence type="predicted"/>
<evidence type="ECO:0000313" key="1">
    <source>
        <dbReference type="EMBL" id="CDF35528.1"/>
    </source>
</evidence>
<dbReference type="KEGG" id="ccp:CHC_T00003856001"/>
<dbReference type="EMBL" id="HG001733">
    <property type="protein sequence ID" value="CDF35528.1"/>
    <property type="molecule type" value="Genomic_DNA"/>
</dbReference>
<protein>
    <submittedName>
        <fullName evidence="1">Uncharacterized protein</fullName>
    </submittedName>
</protein>
<keyword evidence="2" id="KW-1185">Reference proteome</keyword>
<sequence length="63" mass="7090">MVVDLCLRVQQEVRDAAEEDYAFREKLGALLERLGRRLPEEAQANLGKLGKEEGVCKQMVSIS</sequence>
<name>R7QCQ0_CHOCR</name>
<dbReference type="GeneID" id="17323058"/>
<dbReference type="AlphaFoldDB" id="R7QCQ0"/>
<gene>
    <name evidence="1" type="ORF">CHC_T00003856001</name>
</gene>
<dbReference type="RefSeq" id="XP_005715347.1">
    <property type="nucleotide sequence ID" value="XM_005715290.1"/>
</dbReference>
<reference evidence="2" key="1">
    <citation type="journal article" date="2013" name="Proc. Natl. Acad. Sci. U.S.A.">
        <title>Genome structure and metabolic features in the red seaweed Chondrus crispus shed light on evolution of the Archaeplastida.</title>
        <authorList>
            <person name="Collen J."/>
            <person name="Porcel B."/>
            <person name="Carre W."/>
            <person name="Ball S.G."/>
            <person name="Chaparro C."/>
            <person name="Tonon T."/>
            <person name="Barbeyron T."/>
            <person name="Michel G."/>
            <person name="Noel B."/>
            <person name="Valentin K."/>
            <person name="Elias M."/>
            <person name="Artiguenave F."/>
            <person name="Arun A."/>
            <person name="Aury J.M."/>
            <person name="Barbosa-Neto J.F."/>
            <person name="Bothwell J.H."/>
            <person name="Bouget F.Y."/>
            <person name="Brillet L."/>
            <person name="Cabello-Hurtado F."/>
            <person name="Capella-Gutierrez S."/>
            <person name="Charrier B."/>
            <person name="Cladiere L."/>
            <person name="Cock J.M."/>
            <person name="Coelho S.M."/>
            <person name="Colleoni C."/>
            <person name="Czjzek M."/>
            <person name="Da Silva C."/>
            <person name="Delage L."/>
            <person name="Denoeud F."/>
            <person name="Deschamps P."/>
            <person name="Dittami S.M."/>
            <person name="Gabaldon T."/>
            <person name="Gachon C.M."/>
            <person name="Groisillier A."/>
            <person name="Herve C."/>
            <person name="Jabbari K."/>
            <person name="Katinka M."/>
            <person name="Kloareg B."/>
            <person name="Kowalczyk N."/>
            <person name="Labadie K."/>
            <person name="Leblanc C."/>
            <person name="Lopez P.J."/>
            <person name="McLachlan D.H."/>
            <person name="Meslet-Cladiere L."/>
            <person name="Moustafa A."/>
            <person name="Nehr Z."/>
            <person name="Nyvall Collen P."/>
            <person name="Panaud O."/>
            <person name="Partensky F."/>
            <person name="Poulain J."/>
            <person name="Rensing S.A."/>
            <person name="Rousvoal S."/>
            <person name="Samson G."/>
            <person name="Symeonidi A."/>
            <person name="Weissenbach J."/>
            <person name="Zambounis A."/>
            <person name="Wincker P."/>
            <person name="Boyen C."/>
        </authorList>
    </citation>
    <scope>NUCLEOTIDE SEQUENCE [LARGE SCALE GENOMIC DNA]</scope>
    <source>
        <strain evidence="2">cv. Stackhouse</strain>
    </source>
</reference>